<dbReference type="PANTHER" id="PTHR10174:SF222">
    <property type="entry name" value="GH10083P-RELATED"/>
    <property type="match status" value="1"/>
</dbReference>
<dbReference type="SUPFAM" id="SSF52087">
    <property type="entry name" value="CRAL/TRIO domain"/>
    <property type="match status" value="1"/>
</dbReference>
<comment type="caution">
    <text evidence="2">The sequence shown here is derived from an EMBL/GenBank/DDBJ whole genome shotgun (WGS) entry which is preliminary data.</text>
</comment>
<proteinExistence type="predicted"/>
<dbReference type="Gene3D" id="3.40.525.10">
    <property type="entry name" value="CRAL-TRIO lipid binding domain"/>
    <property type="match status" value="1"/>
</dbReference>
<sequence>MMIPSIKCSMLYTTDEEVKAIRQVFGLTEEDMQERVDAVMEWLQKQPHLVHLDISRTIVNMMIIIGKGSIERTKEKIDNFYKYRSMSPELFQHRKHLICSTDKIWDFYTIVTVPKLHENRRIAIVNFEEGLSKFDGEEYFRKLTMLLDLRMIYDYMAGDIWIVDFKHVGWAQIIGQNPLVLKKIATFFTKALNWRIYGIHVLNIAGPAHIVQRVIDFFKQFISSVIMDRVVVHDSLEDMYKYVPRECLPEDYGGNQLSTRKLTEIAEDFYKHPEIKEYLLECSKMTSNESLRPKDENSEDYLPGSFRQLQVD</sequence>
<dbReference type="SUPFAM" id="SSF46938">
    <property type="entry name" value="CRAL/TRIO N-terminal domain"/>
    <property type="match status" value="1"/>
</dbReference>
<reference evidence="2" key="1">
    <citation type="submission" date="2023-03" db="EMBL/GenBank/DDBJ databases">
        <title>Chromosome-level genomes of two armyworms, Mythimna separata and Mythimna loreyi, provide insights into the biosynthesis and reception of sex pheromones.</title>
        <authorList>
            <person name="Zhao H."/>
        </authorList>
    </citation>
    <scope>NUCLEOTIDE SEQUENCE</scope>
    <source>
        <strain evidence="2">BeijingLab</strain>
        <tissue evidence="2">Pupa</tissue>
    </source>
</reference>
<dbReference type="CDD" id="cd00170">
    <property type="entry name" value="SEC14"/>
    <property type="match status" value="1"/>
</dbReference>
<protein>
    <recommendedName>
        <fullName evidence="1">CRAL-TRIO domain-containing protein</fullName>
    </recommendedName>
</protein>
<dbReference type="PANTHER" id="PTHR10174">
    <property type="entry name" value="ALPHA-TOCOPHEROL TRANSFER PROTEIN-RELATED"/>
    <property type="match status" value="1"/>
</dbReference>
<evidence type="ECO:0000259" key="1">
    <source>
        <dbReference type="PROSITE" id="PS50191"/>
    </source>
</evidence>
<evidence type="ECO:0000313" key="2">
    <source>
        <dbReference type="EMBL" id="KAJ8715568.1"/>
    </source>
</evidence>
<organism evidence="2 3">
    <name type="scientific">Mythimna separata</name>
    <name type="common">Oriental armyworm</name>
    <name type="synonym">Pseudaletia separata</name>
    <dbReference type="NCBI Taxonomy" id="271217"/>
    <lineage>
        <taxon>Eukaryota</taxon>
        <taxon>Metazoa</taxon>
        <taxon>Ecdysozoa</taxon>
        <taxon>Arthropoda</taxon>
        <taxon>Hexapoda</taxon>
        <taxon>Insecta</taxon>
        <taxon>Pterygota</taxon>
        <taxon>Neoptera</taxon>
        <taxon>Endopterygota</taxon>
        <taxon>Lepidoptera</taxon>
        <taxon>Glossata</taxon>
        <taxon>Ditrysia</taxon>
        <taxon>Noctuoidea</taxon>
        <taxon>Noctuidae</taxon>
        <taxon>Noctuinae</taxon>
        <taxon>Hadenini</taxon>
        <taxon>Mythimna</taxon>
    </lineage>
</organism>
<dbReference type="GO" id="GO:1902936">
    <property type="term" value="F:phosphatidylinositol bisphosphate binding"/>
    <property type="evidence" value="ECO:0007669"/>
    <property type="project" value="TreeGrafter"/>
</dbReference>
<dbReference type="PROSITE" id="PS50191">
    <property type="entry name" value="CRAL_TRIO"/>
    <property type="match status" value="1"/>
</dbReference>
<feature type="domain" description="CRAL-TRIO" evidence="1">
    <location>
        <begin position="100"/>
        <end position="260"/>
    </location>
</feature>
<dbReference type="AlphaFoldDB" id="A0AAD7YHY0"/>
<dbReference type="InterPro" id="IPR001251">
    <property type="entry name" value="CRAL-TRIO_dom"/>
</dbReference>
<name>A0AAD7YHY0_MYTSE</name>
<dbReference type="EMBL" id="JARGEI010000018">
    <property type="protein sequence ID" value="KAJ8715568.1"/>
    <property type="molecule type" value="Genomic_DNA"/>
</dbReference>
<accession>A0AAD7YHY0</accession>
<evidence type="ECO:0000313" key="3">
    <source>
        <dbReference type="Proteomes" id="UP001231518"/>
    </source>
</evidence>
<dbReference type="Pfam" id="PF00650">
    <property type="entry name" value="CRAL_TRIO"/>
    <property type="match status" value="1"/>
</dbReference>
<dbReference type="InterPro" id="IPR036865">
    <property type="entry name" value="CRAL-TRIO_dom_sf"/>
</dbReference>
<gene>
    <name evidence="2" type="ORF">PYW07_010050</name>
</gene>
<dbReference type="InterPro" id="IPR036273">
    <property type="entry name" value="CRAL/TRIO_N_dom_sf"/>
</dbReference>
<dbReference type="GO" id="GO:0016020">
    <property type="term" value="C:membrane"/>
    <property type="evidence" value="ECO:0007669"/>
    <property type="project" value="TreeGrafter"/>
</dbReference>
<keyword evidence="3" id="KW-1185">Reference proteome</keyword>
<dbReference type="Proteomes" id="UP001231518">
    <property type="component" value="Chromosome 24"/>
</dbReference>